<reference evidence="1 2" key="1">
    <citation type="submission" date="2018-01" db="EMBL/GenBank/DDBJ databases">
        <title>Genome characterization of the sugarcane-associated fungus Trichoderma ghanense CCMA-1212 and their application in lignocelulose bioconversion.</title>
        <authorList>
            <person name="Steindorff A.S."/>
            <person name="Mendes T.D."/>
            <person name="Vilela E.S.D."/>
            <person name="Rodrigues D.S."/>
            <person name="Formighieri E.F."/>
            <person name="Melo I.S."/>
            <person name="Favaro L.C.L."/>
        </authorList>
    </citation>
    <scope>NUCLEOTIDE SEQUENCE [LARGE SCALE GENOMIC DNA]</scope>
    <source>
        <strain evidence="1 2">CCMA-1212</strain>
    </source>
</reference>
<dbReference type="GeneID" id="300572111"/>
<dbReference type="Proteomes" id="UP001642720">
    <property type="component" value="Unassembled WGS sequence"/>
</dbReference>
<organism evidence="1 2">
    <name type="scientific">Trichoderma ghanense</name>
    <dbReference type="NCBI Taxonomy" id="65468"/>
    <lineage>
        <taxon>Eukaryota</taxon>
        <taxon>Fungi</taxon>
        <taxon>Dikarya</taxon>
        <taxon>Ascomycota</taxon>
        <taxon>Pezizomycotina</taxon>
        <taxon>Sordariomycetes</taxon>
        <taxon>Hypocreomycetidae</taxon>
        <taxon>Hypocreales</taxon>
        <taxon>Hypocreaceae</taxon>
        <taxon>Trichoderma</taxon>
    </lineage>
</organism>
<evidence type="ECO:0000313" key="1">
    <source>
        <dbReference type="EMBL" id="TFB07695.1"/>
    </source>
</evidence>
<sequence>MNSQRPAREPDALCEQRLAVMCVSAQVEAVHLQSTSAVLCKAANLAAGYRSHQQSLGALGECCNPSPAADWYLIQKPKQTSQTHVQGSGSRSVWGGGVEVCSVETGDLVTQK</sequence>
<proteinExistence type="predicted"/>
<name>A0ABY2HK85_9HYPO</name>
<evidence type="ECO:0000313" key="2">
    <source>
        <dbReference type="Proteomes" id="UP001642720"/>
    </source>
</evidence>
<gene>
    <name evidence="1" type="ORF">CCMA1212_000180</name>
</gene>
<comment type="caution">
    <text evidence="1">The sequence shown here is derived from an EMBL/GenBank/DDBJ whole genome shotgun (WGS) entry which is preliminary data.</text>
</comment>
<dbReference type="EMBL" id="PPTA01000001">
    <property type="protein sequence ID" value="TFB07695.1"/>
    <property type="molecule type" value="Genomic_DNA"/>
</dbReference>
<dbReference type="RefSeq" id="XP_073563896.1">
    <property type="nucleotide sequence ID" value="XM_073697661.1"/>
</dbReference>
<accession>A0ABY2HK85</accession>
<protein>
    <submittedName>
        <fullName evidence="1">Uncharacterized protein</fullName>
    </submittedName>
</protein>
<keyword evidence="2" id="KW-1185">Reference proteome</keyword>